<dbReference type="Pfam" id="PF04239">
    <property type="entry name" value="DUF421"/>
    <property type="match status" value="1"/>
</dbReference>
<gene>
    <name evidence="9" type="ORF">RYX45_08085</name>
</gene>
<evidence type="ECO:0000256" key="3">
    <source>
        <dbReference type="ARBA" id="ARBA00022475"/>
    </source>
</evidence>
<dbReference type="InterPro" id="IPR023090">
    <property type="entry name" value="UPF0702_alpha/beta_dom_sf"/>
</dbReference>
<dbReference type="Proteomes" id="UP001285636">
    <property type="component" value="Unassembled WGS sequence"/>
</dbReference>
<dbReference type="InterPro" id="IPR007353">
    <property type="entry name" value="DUF421"/>
</dbReference>
<evidence type="ECO:0000256" key="4">
    <source>
        <dbReference type="ARBA" id="ARBA00022692"/>
    </source>
</evidence>
<protein>
    <submittedName>
        <fullName evidence="9">DUF421 domain-containing protein</fullName>
    </submittedName>
</protein>
<evidence type="ECO:0000256" key="7">
    <source>
        <dbReference type="SAM" id="Phobius"/>
    </source>
</evidence>
<dbReference type="AlphaFoldDB" id="A0AAJ2NLW7"/>
<sequence>MDIWLGSETLPIHGFLIRAIIVYVYIFLIVKVVGQRSMGSIDALDFIFGVVIGDILGEPLTDGSLALQGPITAAATIAGLHLTLSMIALKTPRFRRVIEDEPIILARNGVILHQQLRKVKVTLESFMMDMRLNGASDLSEVDYAVLEMNGQISVIKKSAYDSATPNDLNKQTPNKGYPSVIIEDGQIIHANLKNLGTIEWLRELIHKEGYKNPKEIFLMTIDESGKVYISPTDTKDQIKSGR</sequence>
<keyword evidence="5 7" id="KW-1133">Transmembrane helix</keyword>
<dbReference type="RefSeq" id="WP_323466512.1">
    <property type="nucleotide sequence ID" value="NZ_CP144224.1"/>
</dbReference>
<comment type="caution">
    <text evidence="9">The sequence shown here is derived from an EMBL/GenBank/DDBJ whole genome shotgun (WGS) entry which is preliminary data.</text>
</comment>
<organism evidence="9 10">
    <name type="scientific">Alkalihalophilus pseudofirmus</name>
    <name type="common">Bacillus pseudofirmus</name>
    <dbReference type="NCBI Taxonomy" id="79885"/>
    <lineage>
        <taxon>Bacteria</taxon>
        <taxon>Bacillati</taxon>
        <taxon>Bacillota</taxon>
        <taxon>Bacilli</taxon>
        <taxon>Bacillales</taxon>
        <taxon>Bacillaceae</taxon>
        <taxon>Alkalihalophilus</taxon>
    </lineage>
</organism>
<dbReference type="Gene3D" id="3.30.240.20">
    <property type="entry name" value="bsu07140 like domains"/>
    <property type="match status" value="2"/>
</dbReference>
<feature type="domain" description="YetF C-terminal" evidence="8">
    <location>
        <begin position="90"/>
        <end position="221"/>
    </location>
</feature>
<dbReference type="EMBL" id="JAWJAY010000001">
    <property type="protein sequence ID" value="MDV2885138.1"/>
    <property type="molecule type" value="Genomic_DNA"/>
</dbReference>
<feature type="transmembrane region" description="Helical" evidence="7">
    <location>
        <begin position="12"/>
        <end position="33"/>
    </location>
</feature>
<name>A0AAJ2NLW7_ALKPS</name>
<keyword evidence="6 7" id="KW-0472">Membrane</keyword>
<feature type="transmembrane region" description="Helical" evidence="7">
    <location>
        <begin position="69"/>
        <end position="89"/>
    </location>
</feature>
<evidence type="ECO:0000256" key="2">
    <source>
        <dbReference type="ARBA" id="ARBA00006448"/>
    </source>
</evidence>
<feature type="transmembrane region" description="Helical" evidence="7">
    <location>
        <begin position="40"/>
        <end position="57"/>
    </location>
</feature>
<comment type="subcellular location">
    <subcellularLocation>
        <location evidence="1">Cell membrane</location>
        <topology evidence="1">Multi-pass membrane protein</topology>
    </subcellularLocation>
</comment>
<reference evidence="9" key="1">
    <citation type="submission" date="2023-10" db="EMBL/GenBank/DDBJ databases">
        <title>Screening of Alkalihalophilus pseudofirmusBZ-TG-HK211 and Its Alleviation of Salt Stress on Rapeseed Growth.</title>
        <authorList>
            <person name="Zhao B."/>
            <person name="Guo T."/>
        </authorList>
    </citation>
    <scope>NUCLEOTIDE SEQUENCE</scope>
    <source>
        <strain evidence="9">BZ-TG-HK211</strain>
    </source>
</reference>
<keyword evidence="3" id="KW-1003">Cell membrane</keyword>
<accession>A0AAJ2NLW7</accession>
<comment type="similarity">
    <text evidence="2">Belongs to the UPF0702 family.</text>
</comment>
<dbReference type="GO" id="GO:0005886">
    <property type="term" value="C:plasma membrane"/>
    <property type="evidence" value="ECO:0007669"/>
    <property type="project" value="UniProtKB-SubCell"/>
</dbReference>
<dbReference type="PANTHER" id="PTHR34582:SF6">
    <property type="entry name" value="UPF0702 TRANSMEMBRANE PROTEIN YCAP"/>
    <property type="match status" value="1"/>
</dbReference>
<proteinExistence type="inferred from homology"/>
<evidence type="ECO:0000259" key="8">
    <source>
        <dbReference type="Pfam" id="PF04239"/>
    </source>
</evidence>
<evidence type="ECO:0000313" key="9">
    <source>
        <dbReference type="EMBL" id="MDV2885138.1"/>
    </source>
</evidence>
<evidence type="ECO:0000256" key="6">
    <source>
        <dbReference type="ARBA" id="ARBA00023136"/>
    </source>
</evidence>
<dbReference type="PANTHER" id="PTHR34582">
    <property type="entry name" value="UPF0702 TRANSMEMBRANE PROTEIN YCAP"/>
    <property type="match status" value="1"/>
</dbReference>
<evidence type="ECO:0000256" key="5">
    <source>
        <dbReference type="ARBA" id="ARBA00022989"/>
    </source>
</evidence>
<evidence type="ECO:0000313" key="10">
    <source>
        <dbReference type="Proteomes" id="UP001285636"/>
    </source>
</evidence>
<keyword evidence="4 7" id="KW-0812">Transmembrane</keyword>
<evidence type="ECO:0000256" key="1">
    <source>
        <dbReference type="ARBA" id="ARBA00004651"/>
    </source>
</evidence>